<dbReference type="HOGENOM" id="CLU_995301_0_0_1"/>
<dbReference type="Proteomes" id="UP000026962">
    <property type="component" value="Chromosome 4"/>
</dbReference>
<keyword evidence="3" id="KW-1185">Reference proteome</keyword>
<feature type="compositionally biased region" description="Polar residues" evidence="1">
    <location>
        <begin position="237"/>
        <end position="248"/>
    </location>
</feature>
<reference evidence="2" key="1">
    <citation type="submission" date="2015-04" db="UniProtKB">
        <authorList>
            <consortium name="EnsemblPlants"/>
        </authorList>
    </citation>
    <scope>IDENTIFICATION</scope>
</reference>
<evidence type="ECO:0000313" key="3">
    <source>
        <dbReference type="Proteomes" id="UP000026962"/>
    </source>
</evidence>
<evidence type="ECO:0000313" key="2">
    <source>
        <dbReference type="EnsemblPlants" id="OPUNC04G00130.1"/>
    </source>
</evidence>
<proteinExistence type="predicted"/>
<feature type="region of interest" description="Disordered" evidence="1">
    <location>
        <begin position="229"/>
        <end position="280"/>
    </location>
</feature>
<protein>
    <submittedName>
        <fullName evidence="2">Uncharacterized protein</fullName>
    </submittedName>
</protein>
<organism evidence="2">
    <name type="scientific">Oryza punctata</name>
    <name type="common">Red rice</name>
    <dbReference type="NCBI Taxonomy" id="4537"/>
    <lineage>
        <taxon>Eukaryota</taxon>
        <taxon>Viridiplantae</taxon>
        <taxon>Streptophyta</taxon>
        <taxon>Embryophyta</taxon>
        <taxon>Tracheophyta</taxon>
        <taxon>Spermatophyta</taxon>
        <taxon>Magnoliopsida</taxon>
        <taxon>Liliopsida</taxon>
        <taxon>Poales</taxon>
        <taxon>Poaceae</taxon>
        <taxon>BOP clade</taxon>
        <taxon>Oryzoideae</taxon>
        <taxon>Oryzeae</taxon>
        <taxon>Oryzinae</taxon>
        <taxon>Oryza</taxon>
    </lineage>
</organism>
<name>A0A0E0KM01_ORYPU</name>
<evidence type="ECO:0000256" key="1">
    <source>
        <dbReference type="SAM" id="MobiDB-lite"/>
    </source>
</evidence>
<dbReference type="EnsemblPlants" id="OPUNC04G00130.1">
    <property type="protein sequence ID" value="OPUNC04G00130.1"/>
    <property type="gene ID" value="OPUNC04G00130"/>
</dbReference>
<dbReference type="Gramene" id="OPUNC04G00130.1">
    <property type="protein sequence ID" value="OPUNC04G00130.1"/>
    <property type="gene ID" value="OPUNC04G00130"/>
</dbReference>
<sequence>MAEMVEVLPIVWVCPKLGFCRRVPWMPKWMAAVAVGGGGAVRSEQQWENRGVEKFPCGGDGCSAVFGQGFPVLLLAAVVLVASHRSSGQHRLASIYCCPVPAMHGVWCQPSGSLVRSTVAAAASQTPSIRGRLEAIARGEEVVGWLTCHEGRSGTAADKISDTTVPYYTEPPHLSPYLPSYCCPPLHRERDRESGNVRRMSWAARFWRQGPLHKFCYSSFSHPQYTIASKEEEENDNTGSSLGDTTSWPLAPLPRPDNEVGNNLKCWYNRSPLKQDSDED</sequence>
<reference evidence="2" key="2">
    <citation type="submission" date="2018-05" db="EMBL/GenBank/DDBJ databases">
        <title>OpunRS2 (Oryza punctata Reference Sequence Version 2).</title>
        <authorList>
            <person name="Zhang J."/>
            <person name="Kudrna D."/>
            <person name="Lee S."/>
            <person name="Talag J."/>
            <person name="Welchert J."/>
            <person name="Wing R.A."/>
        </authorList>
    </citation>
    <scope>NUCLEOTIDE SEQUENCE [LARGE SCALE GENOMIC DNA]</scope>
</reference>
<dbReference type="AlphaFoldDB" id="A0A0E0KM01"/>
<accession>A0A0E0KM01</accession>